<feature type="domain" description="Spermatogenesis-associated protein 20-like TRX" evidence="1">
    <location>
        <begin position="4"/>
        <end position="164"/>
    </location>
</feature>
<dbReference type="Gene3D" id="1.50.10.10">
    <property type="match status" value="1"/>
</dbReference>
<dbReference type="SUPFAM" id="SSF52833">
    <property type="entry name" value="Thioredoxin-like"/>
    <property type="match status" value="1"/>
</dbReference>
<dbReference type="Pfam" id="PF03190">
    <property type="entry name" value="Thioredox_DsbH"/>
    <property type="match status" value="1"/>
</dbReference>
<name>A0A370L0A1_9HYPH</name>
<dbReference type="InterPro" id="IPR012341">
    <property type="entry name" value="6hp_glycosidase-like_sf"/>
</dbReference>
<evidence type="ECO:0000313" key="2">
    <source>
        <dbReference type="EMBL" id="RDJ20536.1"/>
    </source>
</evidence>
<dbReference type="Proteomes" id="UP000255207">
    <property type="component" value="Unassembled WGS sequence"/>
</dbReference>
<gene>
    <name evidence="2" type="ORF">DWE98_23730</name>
</gene>
<dbReference type="Gene3D" id="3.40.30.10">
    <property type="entry name" value="Glutaredoxin"/>
    <property type="match status" value="1"/>
</dbReference>
<dbReference type="InterPro" id="IPR024705">
    <property type="entry name" value="Ssp411"/>
</dbReference>
<dbReference type="InterPro" id="IPR008928">
    <property type="entry name" value="6-hairpin_glycosidase_sf"/>
</dbReference>
<protein>
    <submittedName>
        <fullName evidence="2">Thioredoxin domain-containing protein</fullName>
    </submittedName>
</protein>
<dbReference type="GO" id="GO:0005975">
    <property type="term" value="P:carbohydrate metabolic process"/>
    <property type="evidence" value="ECO:0007669"/>
    <property type="project" value="InterPro"/>
</dbReference>
<keyword evidence="3" id="KW-1185">Reference proteome</keyword>
<comment type="caution">
    <text evidence="2">The sequence shown here is derived from an EMBL/GenBank/DDBJ whole genome shotgun (WGS) entry which is preliminary data.</text>
</comment>
<evidence type="ECO:0000313" key="3">
    <source>
        <dbReference type="Proteomes" id="UP000255207"/>
    </source>
</evidence>
<dbReference type="PIRSF" id="PIRSF006402">
    <property type="entry name" value="UCP006402_thioredoxin"/>
    <property type="match status" value="1"/>
</dbReference>
<reference evidence="3" key="1">
    <citation type="submission" date="2018-07" db="EMBL/GenBank/DDBJ databases">
        <authorList>
            <person name="Safronova V.I."/>
            <person name="Chirak E.R."/>
            <person name="Sazanova A.L."/>
        </authorList>
    </citation>
    <scope>NUCLEOTIDE SEQUENCE [LARGE SCALE GENOMIC DNA]</scope>
    <source>
        <strain evidence="3">RCAM04685</strain>
    </source>
</reference>
<dbReference type="AlphaFoldDB" id="A0A370L0A1"/>
<dbReference type="InterPro" id="IPR004879">
    <property type="entry name" value="Ssp411-like_TRX"/>
</dbReference>
<dbReference type="OrthoDB" id="9762614at2"/>
<dbReference type="CDD" id="cd02955">
    <property type="entry name" value="SSP411"/>
    <property type="match status" value="1"/>
</dbReference>
<proteinExistence type="predicted"/>
<dbReference type="InterPro" id="IPR036249">
    <property type="entry name" value="Thioredoxin-like_sf"/>
</dbReference>
<dbReference type="SUPFAM" id="SSF48208">
    <property type="entry name" value="Six-hairpin glycosidases"/>
    <property type="match status" value="1"/>
</dbReference>
<sequence>MPMNRLKAAASPYLLQHKDNPVHWWEWGEEAFAEAKNSGRPVLLSVGYAACHWCHVMAHESFENEATAALMNELFVNIKVDREERPDIDHVYMSALHSLGEQGGWPLTMFLTADGEPFWGGTYFPPEARYGRPSFSSVLNQIATIHMQDPQRIAKNAEAIKAALIRGETAAGDGQRHEPDLDEVARQVAQAFDPHHGGLRGAPKFPNPGLVELLWRHGARTRDSLTLQRAARSLERMARGGIYDHLGGGFARYSVDERWLVPHFEKMLYDNAQLLSLYALEGARSGDPLALMAAEGIVAWLEREMLLPEGAFAASLDADSDGVEGKYYVWTARELHELLPPDEYALFAQHYDVTPHGNWEEVTIPNRLETPDPDAAIEAELAPIREKLLAIRSKRIPPARDDKILADWNGLMIAALARAAGLLDRPHWLALAKGAYHFVAESMADGDGLAHSYREGRLIRPGFALDHAAMIDAALALYDATSEQHYLDRAKRWAEHLWRHYRSSETGLLGMTRNDSSSLPVIPRPSHDDAVPNAIGVHAGNLLRLAAKTGDAEDRARAESFLDAALGAAARAPMAHGSVLNAYDLARNGVEIVVAGTNRDAFRRAALKLPYTTTIVIDCPDPEALPAEHPAAAMVSRAGEGAAFICFSGRCLPPVTEPNRLAEALEAAR</sequence>
<evidence type="ECO:0000259" key="1">
    <source>
        <dbReference type="Pfam" id="PF03190"/>
    </source>
</evidence>
<dbReference type="PANTHER" id="PTHR42899">
    <property type="entry name" value="SPERMATOGENESIS-ASSOCIATED PROTEIN 20"/>
    <property type="match status" value="1"/>
</dbReference>
<dbReference type="EMBL" id="QQTP01000017">
    <property type="protein sequence ID" value="RDJ20536.1"/>
    <property type="molecule type" value="Genomic_DNA"/>
</dbReference>
<organism evidence="2 3">
    <name type="scientific">Bosea caraganae</name>
    <dbReference type="NCBI Taxonomy" id="2763117"/>
    <lineage>
        <taxon>Bacteria</taxon>
        <taxon>Pseudomonadati</taxon>
        <taxon>Pseudomonadota</taxon>
        <taxon>Alphaproteobacteria</taxon>
        <taxon>Hyphomicrobiales</taxon>
        <taxon>Boseaceae</taxon>
        <taxon>Bosea</taxon>
    </lineage>
</organism>
<dbReference type="PANTHER" id="PTHR42899:SF1">
    <property type="entry name" value="SPERMATOGENESIS-ASSOCIATED PROTEIN 20"/>
    <property type="match status" value="1"/>
</dbReference>
<accession>A0A370L0A1</accession>